<dbReference type="SMART" id="SM00255">
    <property type="entry name" value="TIR"/>
    <property type="match status" value="1"/>
</dbReference>
<dbReference type="Gene3D" id="3.40.50.300">
    <property type="entry name" value="P-loop containing nucleotide triphosphate hydrolases"/>
    <property type="match status" value="1"/>
</dbReference>
<dbReference type="Gene3D" id="1.10.8.430">
    <property type="entry name" value="Helical domain of apoptotic protease-activating factors"/>
    <property type="match status" value="1"/>
</dbReference>
<dbReference type="PROSITE" id="PS50104">
    <property type="entry name" value="TIR"/>
    <property type="match status" value="1"/>
</dbReference>
<evidence type="ECO:0000256" key="1">
    <source>
        <dbReference type="ARBA" id="ARBA00011982"/>
    </source>
</evidence>
<dbReference type="Gene3D" id="3.80.10.10">
    <property type="entry name" value="Ribonuclease Inhibitor"/>
    <property type="match status" value="2"/>
</dbReference>
<dbReference type="GO" id="GO:0043531">
    <property type="term" value="F:ADP binding"/>
    <property type="evidence" value="ECO:0007669"/>
    <property type="project" value="InterPro"/>
</dbReference>
<dbReference type="InterPro" id="IPR058192">
    <property type="entry name" value="WHD_ROQ1-like"/>
</dbReference>
<dbReference type="InterPro" id="IPR032675">
    <property type="entry name" value="LRR_dom_sf"/>
</dbReference>
<keyword evidence="5" id="KW-0611">Plant defense</keyword>
<evidence type="ECO:0000256" key="5">
    <source>
        <dbReference type="ARBA" id="ARBA00022821"/>
    </source>
</evidence>
<dbReference type="PANTHER" id="PTHR11017">
    <property type="entry name" value="LEUCINE-RICH REPEAT-CONTAINING PROTEIN"/>
    <property type="match status" value="1"/>
</dbReference>
<dbReference type="SUPFAM" id="SSF46785">
    <property type="entry name" value="Winged helix' DNA-binding domain"/>
    <property type="match status" value="1"/>
</dbReference>
<comment type="caution">
    <text evidence="9">The sequence shown here is derived from an EMBL/GenBank/DDBJ whole genome shotgun (WGS) entry which is preliminary data.</text>
</comment>
<keyword evidence="6" id="KW-0520">NAD</keyword>
<evidence type="ECO:0000256" key="3">
    <source>
        <dbReference type="ARBA" id="ARBA00022737"/>
    </source>
</evidence>
<evidence type="ECO:0000313" key="10">
    <source>
        <dbReference type="Proteomes" id="UP001164929"/>
    </source>
</evidence>
<evidence type="ECO:0000313" key="9">
    <source>
        <dbReference type="EMBL" id="KAJ7006282.1"/>
    </source>
</evidence>
<evidence type="ECO:0000256" key="4">
    <source>
        <dbReference type="ARBA" id="ARBA00022801"/>
    </source>
</evidence>
<dbReference type="PRINTS" id="PR00364">
    <property type="entry name" value="DISEASERSIST"/>
</dbReference>
<dbReference type="InterPro" id="IPR042197">
    <property type="entry name" value="Apaf_helical"/>
</dbReference>
<dbReference type="Pfam" id="PF00931">
    <property type="entry name" value="NB-ARC"/>
    <property type="match status" value="1"/>
</dbReference>
<dbReference type="Pfam" id="PF23598">
    <property type="entry name" value="LRR_14"/>
    <property type="match status" value="1"/>
</dbReference>
<evidence type="ECO:0000256" key="2">
    <source>
        <dbReference type="ARBA" id="ARBA00022614"/>
    </source>
</evidence>
<dbReference type="Gene3D" id="3.40.50.10140">
    <property type="entry name" value="Toll/interleukin-1 receptor homology (TIR) domain"/>
    <property type="match status" value="1"/>
</dbReference>
<gene>
    <name evidence="9" type="ORF">NC653_005589</name>
</gene>
<dbReference type="SUPFAM" id="SSF52058">
    <property type="entry name" value="L domain-like"/>
    <property type="match status" value="1"/>
</dbReference>
<dbReference type="GO" id="GO:0006952">
    <property type="term" value="P:defense response"/>
    <property type="evidence" value="ECO:0007669"/>
    <property type="project" value="UniProtKB-KW"/>
</dbReference>
<protein>
    <recommendedName>
        <fullName evidence="1">ADP-ribosyl cyclase/cyclic ADP-ribose hydrolase</fullName>
        <ecNumber evidence="1">3.2.2.6</ecNumber>
    </recommendedName>
</protein>
<accession>A0AAD6RDJ6</accession>
<dbReference type="SUPFAM" id="SSF52540">
    <property type="entry name" value="P-loop containing nucleoside triphosphate hydrolases"/>
    <property type="match status" value="1"/>
</dbReference>
<dbReference type="SUPFAM" id="SSF52200">
    <property type="entry name" value="Toll/Interleukin receptor TIR domain"/>
    <property type="match status" value="1"/>
</dbReference>
<dbReference type="GO" id="GO:0007165">
    <property type="term" value="P:signal transduction"/>
    <property type="evidence" value="ECO:0007669"/>
    <property type="project" value="InterPro"/>
</dbReference>
<dbReference type="GO" id="GO:0061809">
    <property type="term" value="F:NAD+ nucleosidase activity, cyclic ADP-ribose generating"/>
    <property type="evidence" value="ECO:0007669"/>
    <property type="project" value="UniProtKB-EC"/>
</dbReference>
<proteinExistence type="predicted"/>
<keyword evidence="3" id="KW-0677">Repeat</keyword>
<dbReference type="EMBL" id="JAQIZT010000002">
    <property type="protein sequence ID" value="KAJ7006282.1"/>
    <property type="molecule type" value="Genomic_DNA"/>
</dbReference>
<sequence>MATSNSNSSKWEYDVFLSFRGADTRFGFTDHLYSAFSREGIHTFRDANEIDIGEEIGPECLQGIENSRFSIVILSKGYASSPWCLDELVHILRCRKEGHGVWPVFYDIDPSDVEEQKGSFEKAFAEHEKSFKDDMDKVEKWRDALREVAYLKGLDLRRHLDGHEAENIDYIVKEISVRLDRTILRVAIHPVGIDSRAKEVISLLDDESIDVRIVGIIGMGGIGKTTLAKEVYNLVFKRFEGSCFLENVRQQIISNGIAYLQRQLLSDILKRKHEKIYNVDGGSKVIKERLRCKRVFIVLDDIEDKQEELDKILGNLDWLYPGSRVIITTRIKNLLQPSKLYRQYEVKELNGSDSLQLLSLHAFNKRCPDESYMNSASGIVSYAGGNPLALTVLGSDLCGQNIDVWNNRLEKLKVISPEGTHSILKISYDSLDAAEKSIFLDIACFFIGYKKDYVMSILDGCGFFPIDGINTLTRRCLVEVGANNKFLMHDLVREMGREIVRRECFVDPGERSRLWNKEDVIELLTDRTGTKAVEGLVLSLQGSKSSFNTKAFKKMKRLRLLQLNFVCLTGNYEYISNKLRWLCWSEFPLKAIPDDLTLEHLIVLDMRYSSLQQFSEEVKSLKKLKFLYLSHSHKLIETPNFEGFPSLEKLKLKDCISLVKVHDSIGLLSHLQFLNLQDCVDLKNLPGSICALSSLKKLNVSGCSKLEELPEHLGSLQSLVLLLADETAISTLPETIGDLKNLEKLSLHGCRLIFSPSKCPPTRRGLPASLLELDLGHCNLSDDMIPSDLQGLPLLQNLKLCRNNFTSLPASIGSLPKLTKLWLNECKSLQCIPELQSSLQLLHAKDCLSLETINLKNFWGEGTLELDGCPKLKAIEGYFNLESLGIEIVEKYLGTCGLFTEDSLPSIKVHVINNLTRAVTISPLQALSEKSIYSIFLPMSDIPTWFSHQNEGDLVSLQVPPLDHGCKFSGFSISAVYAWENSSAPCFFCPIIAVTNRTKNFHWNYSPKITFFMPEVEQDLMWLSCWSFENQVEGIDDEDMSWRFRDEMEEGDRLDVWIDMGFQIAVKRCGIHLLYHHSDLQGSRLNDIVTISRSGSSRHHRRFLRSSFQWLTFNRLRITSCKNYGDDSFRRWSVKREEKADGIPVVPKRRGHCDCCALLRCTKEKKDAFKLEIDPL</sequence>
<dbReference type="EC" id="3.2.2.6" evidence="1"/>
<dbReference type="Pfam" id="PF01582">
    <property type="entry name" value="TIR"/>
    <property type="match status" value="1"/>
</dbReference>
<dbReference type="AlphaFoldDB" id="A0AAD6RDJ6"/>
<dbReference type="InterPro" id="IPR055414">
    <property type="entry name" value="LRR_R13L4/SHOC2-like"/>
</dbReference>
<dbReference type="InterPro" id="IPR035897">
    <property type="entry name" value="Toll_tir_struct_dom_sf"/>
</dbReference>
<dbReference type="InterPro" id="IPR000157">
    <property type="entry name" value="TIR_dom"/>
</dbReference>
<comment type="catalytic activity">
    <reaction evidence="7">
        <text>NAD(+) + H2O = ADP-D-ribose + nicotinamide + H(+)</text>
        <dbReference type="Rhea" id="RHEA:16301"/>
        <dbReference type="ChEBI" id="CHEBI:15377"/>
        <dbReference type="ChEBI" id="CHEBI:15378"/>
        <dbReference type="ChEBI" id="CHEBI:17154"/>
        <dbReference type="ChEBI" id="CHEBI:57540"/>
        <dbReference type="ChEBI" id="CHEBI:57967"/>
        <dbReference type="EC" id="3.2.2.6"/>
    </reaction>
    <physiologicalReaction direction="left-to-right" evidence="7">
        <dbReference type="Rhea" id="RHEA:16302"/>
    </physiologicalReaction>
</comment>
<keyword evidence="4" id="KW-0378">Hydrolase</keyword>
<keyword evidence="2" id="KW-0433">Leucine-rich repeat</keyword>
<name>A0AAD6RDJ6_9ROSI</name>
<keyword evidence="10" id="KW-1185">Reference proteome</keyword>
<dbReference type="GO" id="GO:0051707">
    <property type="term" value="P:response to other organism"/>
    <property type="evidence" value="ECO:0007669"/>
    <property type="project" value="UniProtKB-ARBA"/>
</dbReference>
<dbReference type="Pfam" id="PF23282">
    <property type="entry name" value="WHD_ROQ1"/>
    <property type="match status" value="1"/>
</dbReference>
<dbReference type="InterPro" id="IPR002182">
    <property type="entry name" value="NB-ARC"/>
</dbReference>
<dbReference type="Proteomes" id="UP001164929">
    <property type="component" value="Chromosome 2"/>
</dbReference>
<feature type="domain" description="TIR" evidence="8">
    <location>
        <begin position="11"/>
        <end position="179"/>
    </location>
</feature>
<dbReference type="FunFam" id="3.40.50.10140:FF:000007">
    <property type="entry name" value="Disease resistance protein (TIR-NBS-LRR class)"/>
    <property type="match status" value="1"/>
</dbReference>
<dbReference type="InterPro" id="IPR044974">
    <property type="entry name" value="Disease_R_plants"/>
</dbReference>
<evidence type="ECO:0000256" key="6">
    <source>
        <dbReference type="ARBA" id="ARBA00023027"/>
    </source>
</evidence>
<dbReference type="PANTHER" id="PTHR11017:SF271">
    <property type="entry name" value="DISEASE RESISTANCE PROTEIN (TIR-NBS-LRR CLASS) FAMILY"/>
    <property type="match status" value="1"/>
</dbReference>
<evidence type="ECO:0000256" key="7">
    <source>
        <dbReference type="ARBA" id="ARBA00047304"/>
    </source>
</evidence>
<dbReference type="Pfam" id="PF20160">
    <property type="entry name" value="C-JID"/>
    <property type="match status" value="1"/>
</dbReference>
<dbReference type="InterPro" id="IPR045344">
    <property type="entry name" value="C-JID"/>
</dbReference>
<reference evidence="9" key="1">
    <citation type="journal article" date="2023" name="Mol. Ecol. Resour.">
        <title>Chromosome-level genome assembly of a triploid poplar Populus alba 'Berolinensis'.</title>
        <authorList>
            <person name="Chen S."/>
            <person name="Yu Y."/>
            <person name="Wang X."/>
            <person name="Wang S."/>
            <person name="Zhang T."/>
            <person name="Zhou Y."/>
            <person name="He R."/>
            <person name="Meng N."/>
            <person name="Wang Y."/>
            <person name="Liu W."/>
            <person name="Liu Z."/>
            <person name="Liu J."/>
            <person name="Guo Q."/>
            <person name="Huang H."/>
            <person name="Sederoff R.R."/>
            <person name="Wang G."/>
            <person name="Qu G."/>
            <person name="Chen S."/>
        </authorList>
    </citation>
    <scope>NUCLEOTIDE SEQUENCE</scope>
    <source>
        <strain evidence="9">SC-2020</strain>
    </source>
</reference>
<dbReference type="InterPro" id="IPR027417">
    <property type="entry name" value="P-loop_NTPase"/>
</dbReference>
<organism evidence="9 10">
    <name type="scientific">Populus alba x Populus x berolinensis</name>
    <dbReference type="NCBI Taxonomy" id="444605"/>
    <lineage>
        <taxon>Eukaryota</taxon>
        <taxon>Viridiplantae</taxon>
        <taxon>Streptophyta</taxon>
        <taxon>Embryophyta</taxon>
        <taxon>Tracheophyta</taxon>
        <taxon>Spermatophyta</taxon>
        <taxon>Magnoliopsida</taxon>
        <taxon>eudicotyledons</taxon>
        <taxon>Gunneridae</taxon>
        <taxon>Pentapetalae</taxon>
        <taxon>rosids</taxon>
        <taxon>fabids</taxon>
        <taxon>Malpighiales</taxon>
        <taxon>Salicaceae</taxon>
        <taxon>Saliceae</taxon>
        <taxon>Populus</taxon>
    </lineage>
</organism>
<dbReference type="InterPro" id="IPR036390">
    <property type="entry name" value="WH_DNA-bd_sf"/>
</dbReference>
<evidence type="ECO:0000259" key="8">
    <source>
        <dbReference type="PROSITE" id="PS50104"/>
    </source>
</evidence>